<keyword evidence="3" id="KW-1185">Reference proteome</keyword>
<comment type="caution">
    <text evidence="2">The sequence shown here is derived from an EMBL/GenBank/DDBJ whole genome shotgun (WGS) entry which is preliminary data.</text>
</comment>
<name>A0A139HEC6_9PEZI</name>
<proteinExistence type="predicted"/>
<reference evidence="2 3" key="1">
    <citation type="submission" date="2015-07" db="EMBL/GenBank/DDBJ databases">
        <title>Comparative genomics of the Sigatoka disease complex on banana suggests a link between parallel evolutionary changes in Pseudocercospora fijiensis and Pseudocercospora eumusae and increased virulence on the banana host.</title>
        <authorList>
            <person name="Chang T.-C."/>
            <person name="Salvucci A."/>
            <person name="Crous P.W."/>
            <person name="Stergiopoulos I."/>
        </authorList>
    </citation>
    <scope>NUCLEOTIDE SEQUENCE [LARGE SCALE GENOMIC DNA]</scope>
    <source>
        <strain evidence="2 3">CBS 116634</strain>
    </source>
</reference>
<accession>A0A139HEC6</accession>
<dbReference type="Proteomes" id="UP000073492">
    <property type="component" value="Unassembled WGS sequence"/>
</dbReference>
<evidence type="ECO:0000256" key="1">
    <source>
        <dbReference type="SAM" id="MobiDB-lite"/>
    </source>
</evidence>
<evidence type="ECO:0000313" key="2">
    <source>
        <dbReference type="EMBL" id="KXT00834.1"/>
    </source>
</evidence>
<feature type="region of interest" description="Disordered" evidence="1">
    <location>
        <begin position="32"/>
        <end position="55"/>
    </location>
</feature>
<protein>
    <submittedName>
        <fullName evidence="2">Uncharacterized protein</fullName>
    </submittedName>
</protein>
<sequence>MSKGQHRKRGAVPQAMHMQVLTHAMLAVSGFGKSNRVNKRLESSDHERRRMQPLEEEVTLKWV</sequence>
<dbReference type="EMBL" id="LFZO01000671">
    <property type="protein sequence ID" value="KXT00834.1"/>
    <property type="molecule type" value="Genomic_DNA"/>
</dbReference>
<organism evidence="2 3">
    <name type="scientific">Pseudocercospora musae</name>
    <dbReference type="NCBI Taxonomy" id="113226"/>
    <lineage>
        <taxon>Eukaryota</taxon>
        <taxon>Fungi</taxon>
        <taxon>Dikarya</taxon>
        <taxon>Ascomycota</taxon>
        <taxon>Pezizomycotina</taxon>
        <taxon>Dothideomycetes</taxon>
        <taxon>Dothideomycetidae</taxon>
        <taxon>Mycosphaerellales</taxon>
        <taxon>Mycosphaerellaceae</taxon>
        <taxon>Pseudocercospora</taxon>
    </lineage>
</organism>
<evidence type="ECO:0000313" key="3">
    <source>
        <dbReference type="Proteomes" id="UP000073492"/>
    </source>
</evidence>
<dbReference type="AlphaFoldDB" id="A0A139HEC6"/>
<feature type="compositionally biased region" description="Basic and acidic residues" evidence="1">
    <location>
        <begin position="39"/>
        <end position="53"/>
    </location>
</feature>
<gene>
    <name evidence="2" type="ORF">AC579_8012</name>
</gene>